<keyword evidence="3" id="KW-1185">Reference proteome</keyword>
<protein>
    <submittedName>
        <fullName evidence="2">DUF904 domain-containing protein</fullName>
    </submittedName>
</protein>
<organism evidence="2 3">
    <name type="scientific">Undibacterium cyanobacteriorum</name>
    <dbReference type="NCBI Taxonomy" id="3073561"/>
    <lineage>
        <taxon>Bacteria</taxon>
        <taxon>Pseudomonadati</taxon>
        <taxon>Pseudomonadota</taxon>
        <taxon>Betaproteobacteria</taxon>
        <taxon>Burkholderiales</taxon>
        <taxon>Oxalobacteraceae</taxon>
        <taxon>Undibacterium</taxon>
    </lineage>
</organism>
<dbReference type="RefSeq" id="WP_309483593.1">
    <property type="nucleotide sequence ID" value="NZ_CP133720.1"/>
</dbReference>
<dbReference type="EMBL" id="CP133720">
    <property type="protein sequence ID" value="WMW82116.1"/>
    <property type="molecule type" value="Genomic_DNA"/>
</dbReference>
<evidence type="ECO:0000256" key="1">
    <source>
        <dbReference type="SAM" id="Coils"/>
    </source>
</evidence>
<gene>
    <name evidence="2" type="ORF">RF679_07480</name>
</gene>
<accession>A0ABY9RLM4</accession>
<evidence type="ECO:0000313" key="2">
    <source>
        <dbReference type="EMBL" id="WMW82116.1"/>
    </source>
</evidence>
<proteinExistence type="predicted"/>
<evidence type="ECO:0000313" key="3">
    <source>
        <dbReference type="Proteomes" id="UP001181355"/>
    </source>
</evidence>
<dbReference type="Proteomes" id="UP001181355">
    <property type="component" value="Chromosome"/>
</dbReference>
<name>A0ABY9RLM4_9BURK</name>
<reference evidence="2" key="1">
    <citation type="submission" date="2023-09" db="EMBL/GenBank/DDBJ databases">
        <title>Undibacterium sp. 20NA77.5 isolated from freshwater.</title>
        <authorList>
            <person name="Le V."/>
            <person name="Ko S.-R."/>
            <person name="Ahn C.-Y."/>
            <person name="Oh H.-M."/>
        </authorList>
    </citation>
    <scope>NUCLEOTIDE SEQUENCE</scope>
    <source>
        <strain evidence="2">20NA77.5</strain>
    </source>
</reference>
<dbReference type="Gene3D" id="1.20.5.340">
    <property type="match status" value="1"/>
</dbReference>
<keyword evidence="1" id="KW-0175">Coiled coil</keyword>
<sequence length="70" mass="7902">MISEFEQLAEKVNRLAELTQTLRQENAALRRTAVELASENKDLRDRVQQAHTKVEAILAQLPEEDGKDAA</sequence>
<feature type="coiled-coil region" evidence="1">
    <location>
        <begin position="5"/>
        <end position="60"/>
    </location>
</feature>